<dbReference type="PROSITE" id="PS50977">
    <property type="entry name" value="HTH_TETR_2"/>
    <property type="match status" value="1"/>
</dbReference>
<evidence type="ECO:0000313" key="8">
    <source>
        <dbReference type="Proteomes" id="UP000608955"/>
    </source>
</evidence>
<dbReference type="Gene3D" id="1.10.10.60">
    <property type="entry name" value="Homeodomain-like"/>
    <property type="match status" value="1"/>
</dbReference>
<dbReference type="InterPro" id="IPR050109">
    <property type="entry name" value="HTH-type_TetR-like_transc_reg"/>
</dbReference>
<dbReference type="GO" id="GO:0046677">
    <property type="term" value="P:response to antibiotic"/>
    <property type="evidence" value="ECO:0007669"/>
    <property type="project" value="InterPro"/>
</dbReference>
<keyword evidence="3 5" id="KW-0238">DNA-binding</keyword>
<feature type="domain" description="HTH tetR-type" evidence="6">
    <location>
        <begin position="8"/>
        <end position="68"/>
    </location>
</feature>
<dbReference type="SUPFAM" id="SSF48498">
    <property type="entry name" value="Tetracyclin repressor-like, C-terminal domain"/>
    <property type="match status" value="1"/>
</dbReference>
<dbReference type="GO" id="GO:0000976">
    <property type="term" value="F:transcription cis-regulatory region binding"/>
    <property type="evidence" value="ECO:0007669"/>
    <property type="project" value="TreeGrafter"/>
</dbReference>
<dbReference type="PANTHER" id="PTHR30055">
    <property type="entry name" value="HTH-TYPE TRANSCRIPTIONAL REGULATOR RUTR"/>
    <property type="match status" value="1"/>
</dbReference>
<keyword evidence="8" id="KW-1185">Reference proteome</keyword>
<dbReference type="EMBL" id="BMVF01000013">
    <property type="protein sequence ID" value="GHD93114.1"/>
    <property type="molecule type" value="Genomic_DNA"/>
</dbReference>
<proteinExistence type="predicted"/>
<dbReference type="SUPFAM" id="SSF46689">
    <property type="entry name" value="Homeodomain-like"/>
    <property type="match status" value="1"/>
</dbReference>
<dbReference type="Gene3D" id="1.10.357.10">
    <property type="entry name" value="Tetracycline Repressor, domain 2"/>
    <property type="match status" value="1"/>
</dbReference>
<keyword evidence="4" id="KW-0804">Transcription</keyword>
<evidence type="ECO:0000256" key="4">
    <source>
        <dbReference type="ARBA" id="ARBA00023163"/>
    </source>
</evidence>
<dbReference type="InterPro" id="IPR036271">
    <property type="entry name" value="Tet_transcr_reg_TetR-rel_C_sf"/>
</dbReference>
<comment type="caution">
    <text evidence="7">The sequence shown here is derived from an EMBL/GenBank/DDBJ whole genome shotgun (WGS) entry which is preliminary data.</text>
</comment>
<dbReference type="InterPro" id="IPR003012">
    <property type="entry name" value="Tet_transcr_reg_TetR"/>
</dbReference>
<dbReference type="InterPro" id="IPR001647">
    <property type="entry name" value="HTH_TetR"/>
</dbReference>
<name>A0A918Y739_9ACTN</name>
<dbReference type="PANTHER" id="PTHR30055:SF151">
    <property type="entry name" value="TRANSCRIPTIONAL REGULATORY PROTEIN"/>
    <property type="match status" value="1"/>
</dbReference>
<evidence type="ECO:0000313" key="7">
    <source>
        <dbReference type="EMBL" id="GHD93114.1"/>
    </source>
</evidence>
<dbReference type="GO" id="GO:0045892">
    <property type="term" value="P:negative regulation of DNA-templated transcription"/>
    <property type="evidence" value="ECO:0007669"/>
    <property type="project" value="InterPro"/>
</dbReference>
<dbReference type="InterPro" id="IPR009057">
    <property type="entry name" value="Homeodomain-like_sf"/>
</dbReference>
<organism evidence="7 8">
    <name type="scientific">Streptomyces naganishii JCM 4654</name>
    <dbReference type="NCBI Taxonomy" id="1306179"/>
    <lineage>
        <taxon>Bacteria</taxon>
        <taxon>Bacillati</taxon>
        <taxon>Actinomycetota</taxon>
        <taxon>Actinomycetes</taxon>
        <taxon>Kitasatosporales</taxon>
        <taxon>Streptomycetaceae</taxon>
        <taxon>Streptomyces</taxon>
    </lineage>
</organism>
<accession>A0A918Y739</accession>
<evidence type="ECO:0000256" key="5">
    <source>
        <dbReference type="PROSITE-ProRule" id="PRU00335"/>
    </source>
</evidence>
<protein>
    <submittedName>
        <fullName evidence="7">TetR family transcriptional regulator</fullName>
    </submittedName>
</protein>
<dbReference type="InterPro" id="IPR004111">
    <property type="entry name" value="Repressor_TetR_C"/>
</dbReference>
<reference evidence="7" key="2">
    <citation type="submission" date="2020-09" db="EMBL/GenBank/DDBJ databases">
        <authorList>
            <person name="Sun Q."/>
            <person name="Ohkuma M."/>
        </authorList>
    </citation>
    <scope>NUCLEOTIDE SEQUENCE</scope>
    <source>
        <strain evidence="7">JCM 4654</strain>
    </source>
</reference>
<dbReference type="PRINTS" id="PR00400">
    <property type="entry name" value="TETREPRESSOR"/>
</dbReference>
<reference evidence="7" key="1">
    <citation type="journal article" date="2014" name="Int. J. Syst. Evol. Microbiol.">
        <title>Complete genome sequence of Corynebacterium casei LMG S-19264T (=DSM 44701T), isolated from a smear-ripened cheese.</title>
        <authorList>
            <consortium name="US DOE Joint Genome Institute (JGI-PGF)"/>
            <person name="Walter F."/>
            <person name="Albersmeier A."/>
            <person name="Kalinowski J."/>
            <person name="Ruckert C."/>
        </authorList>
    </citation>
    <scope>NUCLEOTIDE SEQUENCE</scope>
    <source>
        <strain evidence="7">JCM 4654</strain>
    </source>
</reference>
<dbReference type="PRINTS" id="PR00455">
    <property type="entry name" value="HTHTETR"/>
</dbReference>
<dbReference type="RefSeq" id="WP_190179950.1">
    <property type="nucleotide sequence ID" value="NZ_BMVF01000013.1"/>
</dbReference>
<feature type="DNA-binding region" description="H-T-H motif" evidence="5">
    <location>
        <begin position="31"/>
        <end position="50"/>
    </location>
</feature>
<keyword evidence="1" id="KW-0678">Repressor</keyword>
<evidence type="ECO:0000259" key="6">
    <source>
        <dbReference type="PROSITE" id="PS50977"/>
    </source>
</evidence>
<evidence type="ECO:0000256" key="2">
    <source>
        <dbReference type="ARBA" id="ARBA00023015"/>
    </source>
</evidence>
<sequence>MSTERRAPLDRHRVADTALRLLNEVGLDGLTLRAIAKELDVKAPALYWHFKDKQALLDEMASEMYRRMAAGAEPDPADTWQERLLKTNRGLRAALLGYRDGAKVFSGTRFTGIDHAPALEANLRLLTDSGFTLAQAVDAGRTANSFTIGFVVEEQGMRPFRGEGEVQERMRRVDVGERARRMAGFPLAAAAGELLFDDYDRQFEEGLAVVIAGIGARYGTGGPADRHTG</sequence>
<dbReference type="GO" id="GO:0003700">
    <property type="term" value="F:DNA-binding transcription factor activity"/>
    <property type="evidence" value="ECO:0007669"/>
    <property type="project" value="TreeGrafter"/>
</dbReference>
<keyword evidence="2" id="KW-0805">Transcription regulation</keyword>
<dbReference type="AlphaFoldDB" id="A0A918Y739"/>
<gene>
    <name evidence="7" type="ORF">GCM10010508_48640</name>
</gene>
<dbReference type="Pfam" id="PF00440">
    <property type="entry name" value="TetR_N"/>
    <property type="match status" value="1"/>
</dbReference>
<dbReference type="Pfam" id="PF02909">
    <property type="entry name" value="TetR_C_1"/>
    <property type="match status" value="1"/>
</dbReference>
<dbReference type="Proteomes" id="UP000608955">
    <property type="component" value="Unassembled WGS sequence"/>
</dbReference>
<evidence type="ECO:0000256" key="1">
    <source>
        <dbReference type="ARBA" id="ARBA00022491"/>
    </source>
</evidence>
<evidence type="ECO:0000256" key="3">
    <source>
        <dbReference type="ARBA" id="ARBA00023125"/>
    </source>
</evidence>